<proteinExistence type="predicted"/>
<evidence type="ECO:0000313" key="1">
    <source>
        <dbReference type="EMBL" id="KAI3813767.1"/>
    </source>
</evidence>
<reference evidence="1 2" key="2">
    <citation type="journal article" date="2022" name="Mol. Ecol. Resour.">
        <title>The genomes of chicory, endive, great burdock and yacon provide insights into Asteraceae paleo-polyploidization history and plant inulin production.</title>
        <authorList>
            <person name="Fan W."/>
            <person name="Wang S."/>
            <person name="Wang H."/>
            <person name="Wang A."/>
            <person name="Jiang F."/>
            <person name="Liu H."/>
            <person name="Zhao H."/>
            <person name="Xu D."/>
            <person name="Zhang Y."/>
        </authorList>
    </citation>
    <scope>NUCLEOTIDE SEQUENCE [LARGE SCALE GENOMIC DNA]</scope>
    <source>
        <strain evidence="2">cv. Yunnan</strain>
        <tissue evidence="1">Leaves</tissue>
    </source>
</reference>
<name>A0ACB9J0Z0_9ASTR</name>
<comment type="caution">
    <text evidence="1">The sequence shown here is derived from an EMBL/GenBank/DDBJ whole genome shotgun (WGS) entry which is preliminary data.</text>
</comment>
<sequence>MGKEALPDFPGFPTQSVSSTSSDSNNDDNQDGNNDAIHDSPPTPHEVGIHRYIGVNPNTFEPIGSSPSLSP</sequence>
<gene>
    <name evidence="1" type="ORF">L1987_18501</name>
</gene>
<dbReference type="EMBL" id="CM042023">
    <property type="protein sequence ID" value="KAI3813767.1"/>
    <property type="molecule type" value="Genomic_DNA"/>
</dbReference>
<keyword evidence="2" id="KW-1185">Reference proteome</keyword>
<evidence type="ECO:0000313" key="2">
    <source>
        <dbReference type="Proteomes" id="UP001056120"/>
    </source>
</evidence>
<dbReference type="Proteomes" id="UP001056120">
    <property type="component" value="Linkage Group LG06"/>
</dbReference>
<protein>
    <submittedName>
        <fullName evidence="1">Uncharacterized protein</fullName>
    </submittedName>
</protein>
<organism evidence="1 2">
    <name type="scientific">Smallanthus sonchifolius</name>
    <dbReference type="NCBI Taxonomy" id="185202"/>
    <lineage>
        <taxon>Eukaryota</taxon>
        <taxon>Viridiplantae</taxon>
        <taxon>Streptophyta</taxon>
        <taxon>Embryophyta</taxon>
        <taxon>Tracheophyta</taxon>
        <taxon>Spermatophyta</taxon>
        <taxon>Magnoliopsida</taxon>
        <taxon>eudicotyledons</taxon>
        <taxon>Gunneridae</taxon>
        <taxon>Pentapetalae</taxon>
        <taxon>asterids</taxon>
        <taxon>campanulids</taxon>
        <taxon>Asterales</taxon>
        <taxon>Asteraceae</taxon>
        <taxon>Asteroideae</taxon>
        <taxon>Heliantheae alliance</taxon>
        <taxon>Millerieae</taxon>
        <taxon>Smallanthus</taxon>
    </lineage>
</organism>
<reference evidence="2" key="1">
    <citation type="journal article" date="2022" name="Mol. Ecol. Resour.">
        <title>The genomes of chicory, endive, great burdock and yacon provide insights into Asteraceae palaeo-polyploidization history and plant inulin production.</title>
        <authorList>
            <person name="Fan W."/>
            <person name="Wang S."/>
            <person name="Wang H."/>
            <person name="Wang A."/>
            <person name="Jiang F."/>
            <person name="Liu H."/>
            <person name="Zhao H."/>
            <person name="Xu D."/>
            <person name="Zhang Y."/>
        </authorList>
    </citation>
    <scope>NUCLEOTIDE SEQUENCE [LARGE SCALE GENOMIC DNA]</scope>
    <source>
        <strain evidence="2">cv. Yunnan</strain>
    </source>
</reference>
<accession>A0ACB9J0Z0</accession>